<reference evidence="3 4" key="1">
    <citation type="submission" date="2020-06" db="EMBL/GenBank/DDBJ databases">
        <title>Characterization of fructooligosaccharide metabolism and fructooligosaccharide-degrading enzymes in human commensal butyrate producers.</title>
        <authorList>
            <person name="Tanno H."/>
            <person name="Fujii T."/>
            <person name="Hirano K."/>
            <person name="Maeno S."/>
            <person name="Tonozuka T."/>
            <person name="Sakamoto M."/>
            <person name="Ohkuma M."/>
            <person name="Tochio T."/>
            <person name="Endo A."/>
        </authorList>
    </citation>
    <scope>NUCLEOTIDE SEQUENCE [LARGE SCALE GENOMIC DNA]</scope>
    <source>
        <strain evidence="3 4">JCM 31056</strain>
    </source>
</reference>
<evidence type="ECO:0000256" key="1">
    <source>
        <dbReference type="ARBA" id="ARBA00022801"/>
    </source>
</evidence>
<dbReference type="Pfam" id="PF10926">
    <property type="entry name" value="DUF2800"/>
    <property type="match status" value="1"/>
</dbReference>
<feature type="compositionally biased region" description="Basic and acidic residues" evidence="2">
    <location>
        <begin position="355"/>
        <end position="365"/>
    </location>
</feature>
<dbReference type="Gene3D" id="3.90.320.10">
    <property type="match status" value="1"/>
</dbReference>
<evidence type="ECO:0008006" key="5">
    <source>
        <dbReference type="Google" id="ProtNLM"/>
    </source>
</evidence>
<protein>
    <recommendedName>
        <fullName evidence="5">DUF2800 domain-containing protein</fullName>
    </recommendedName>
</protein>
<accession>A0ABQ1E1T9</accession>
<evidence type="ECO:0000256" key="2">
    <source>
        <dbReference type="SAM" id="MobiDB-lite"/>
    </source>
</evidence>
<dbReference type="EMBL" id="BLYJ01000028">
    <property type="protein sequence ID" value="GFO88911.1"/>
    <property type="molecule type" value="Genomic_DNA"/>
</dbReference>
<gene>
    <name evidence="3" type="ORF">BUFA31_20750</name>
</gene>
<name>A0ABQ1E1T9_9FIRM</name>
<sequence>MEEGLPDTGSAYATEGTLAHRLGELLLRAEYEGAGLTELAEVQADPQYSRAMQEHMEGYAAFVGERMAEAHTRCKDPLIFIEQCIDVTEYVPEGFGTADCVIIADGMMDVIDLKYGAGHAVSAEGNPQMQIYALGCLLAFDLFYDIQSIRMTIYQPRLDSISTSVIERDSLLDWAENVLKPRAALAYAGEGEFAPSEETCRWCKAGAICKARAEYQLEIAAKEFQDAATMDNAEISEVLERLPGLLSWAKQVKDYAEKAAVNQGEKFPGFKVVEGRANRRYVNEAAIARRLKRAGFTTADIYKPKELLGITAMEKLVGAKKLAELVGGLIEKPAGSPTLVPETDKRPELNTAAKAAEDFADEVRP</sequence>
<evidence type="ECO:0000313" key="4">
    <source>
        <dbReference type="Proteomes" id="UP000620147"/>
    </source>
</evidence>
<comment type="caution">
    <text evidence="3">The sequence shown here is derived from an EMBL/GenBank/DDBJ whole genome shotgun (WGS) entry which is preliminary data.</text>
</comment>
<dbReference type="InterPro" id="IPR011604">
    <property type="entry name" value="PDDEXK-like_dom_sf"/>
</dbReference>
<feature type="region of interest" description="Disordered" evidence="2">
    <location>
        <begin position="334"/>
        <end position="365"/>
    </location>
</feature>
<dbReference type="Proteomes" id="UP000620147">
    <property type="component" value="Unassembled WGS sequence"/>
</dbReference>
<proteinExistence type="predicted"/>
<organism evidence="3 4">
    <name type="scientific">Butyricicoccus faecihominis</name>
    <dbReference type="NCBI Taxonomy" id="1712515"/>
    <lineage>
        <taxon>Bacteria</taxon>
        <taxon>Bacillati</taxon>
        <taxon>Bacillota</taxon>
        <taxon>Clostridia</taxon>
        <taxon>Eubacteriales</taxon>
        <taxon>Butyricicoccaceae</taxon>
        <taxon>Butyricicoccus</taxon>
    </lineage>
</organism>
<dbReference type="InterPro" id="IPR021229">
    <property type="entry name" value="DUF2800"/>
</dbReference>
<keyword evidence="4" id="KW-1185">Reference proteome</keyword>
<evidence type="ECO:0000313" key="3">
    <source>
        <dbReference type="EMBL" id="GFO88911.1"/>
    </source>
</evidence>
<keyword evidence="1" id="KW-0378">Hydrolase</keyword>